<dbReference type="InterPro" id="IPR036390">
    <property type="entry name" value="WH_DNA-bd_sf"/>
</dbReference>
<gene>
    <name evidence="5" type="ORF">HMPREF0381_2737</name>
</gene>
<dbReference type="CDD" id="cd07377">
    <property type="entry name" value="WHTH_GntR"/>
    <property type="match status" value="1"/>
</dbReference>
<evidence type="ECO:0000256" key="2">
    <source>
        <dbReference type="ARBA" id="ARBA00023125"/>
    </source>
</evidence>
<dbReference type="InterPro" id="IPR008920">
    <property type="entry name" value="TF_FadR/GntR_C"/>
</dbReference>
<name>E6LS02_9FIRM</name>
<evidence type="ECO:0000256" key="3">
    <source>
        <dbReference type="ARBA" id="ARBA00023163"/>
    </source>
</evidence>
<dbReference type="PANTHER" id="PTHR43537:SF5">
    <property type="entry name" value="UXU OPERON TRANSCRIPTIONAL REGULATOR"/>
    <property type="match status" value="1"/>
</dbReference>
<dbReference type="InterPro" id="IPR000524">
    <property type="entry name" value="Tscrpt_reg_HTH_GntR"/>
</dbReference>
<dbReference type="PANTHER" id="PTHR43537">
    <property type="entry name" value="TRANSCRIPTIONAL REGULATOR, GNTR FAMILY"/>
    <property type="match status" value="1"/>
</dbReference>
<comment type="caution">
    <text evidence="5">The sequence shown here is derived from an EMBL/GenBank/DDBJ whole genome shotgun (WGS) entry which is preliminary data.</text>
</comment>
<dbReference type="RefSeq" id="WP_008752496.1">
    <property type="nucleotide sequence ID" value="NZ_GL622296.1"/>
</dbReference>
<evidence type="ECO:0000313" key="6">
    <source>
        <dbReference type="Proteomes" id="UP000003434"/>
    </source>
</evidence>
<dbReference type="Pfam" id="PF07729">
    <property type="entry name" value="FCD"/>
    <property type="match status" value="1"/>
</dbReference>
<dbReference type="AlphaFoldDB" id="E6LS02"/>
<dbReference type="SMART" id="SM00345">
    <property type="entry name" value="HTH_GNTR"/>
    <property type="match status" value="1"/>
</dbReference>
<feature type="domain" description="HTH gntR-type" evidence="4">
    <location>
        <begin position="12"/>
        <end position="79"/>
    </location>
</feature>
<dbReference type="InterPro" id="IPR036388">
    <property type="entry name" value="WH-like_DNA-bd_sf"/>
</dbReference>
<accession>E6LS02</accession>
<organism evidence="5 6">
    <name type="scientific">Lachnoanaerobaculum saburreum DSM 3986</name>
    <dbReference type="NCBI Taxonomy" id="887325"/>
    <lineage>
        <taxon>Bacteria</taxon>
        <taxon>Bacillati</taxon>
        <taxon>Bacillota</taxon>
        <taxon>Clostridia</taxon>
        <taxon>Lachnospirales</taxon>
        <taxon>Lachnospiraceae</taxon>
        <taxon>Lachnoanaerobaculum</taxon>
    </lineage>
</organism>
<evidence type="ECO:0000259" key="4">
    <source>
        <dbReference type="PROSITE" id="PS50949"/>
    </source>
</evidence>
<dbReference type="PROSITE" id="PS50949">
    <property type="entry name" value="HTH_GNTR"/>
    <property type="match status" value="1"/>
</dbReference>
<keyword evidence="1" id="KW-0805">Transcription regulation</keyword>
<dbReference type="HOGENOM" id="CLU_017584_5_2_9"/>
<dbReference type="GO" id="GO:0003677">
    <property type="term" value="F:DNA binding"/>
    <property type="evidence" value="ECO:0007669"/>
    <property type="project" value="UniProtKB-KW"/>
</dbReference>
<dbReference type="SUPFAM" id="SSF46785">
    <property type="entry name" value="Winged helix' DNA-binding domain"/>
    <property type="match status" value="1"/>
</dbReference>
<reference evidence="5 6" key="1">
    <citation type="submission" date="2010-12" db="EMBL/GenBank/DDBJ databases">
        <authorList>
            <person name="Muzny D."/>
            <person name="Qin X."/>
            <person name="Deng J."/>
            <person name="Jiang H."/>
            <person name="Liu Y."/>
            <person name="Qu J."/>
            <person name="Song X.-Z."/>
            <person name="Zhang L."/>
            <person name="Thornton R."/>
            <person name="Coyle M."/>
            <person name="Francisco L."/>
            <person name="Jackson L."/>
            <person name="Javaid M."/>
            <person name="Korchina V."/>
            <person name="Kovar C."/>
            <person name="Mata R."/>
            <person name="Mathew T."/>
            <person name="Ngo R."/>
            <person name="Nguyen L."/>
            <person name="Nguyen N."/>
            <person name="Okwuonu G."/>
            <person name="Ongeri F."/>
            <person name="Pham C."/>
            <person name="Simmons D."/>
            <person name="Wilczek-Boney K."/>
            <person name="Hale W."/>
            <person name="Jakkamsetti A."/>
            <person name="Pham P."/>
            <person name="Ruth R."/>
            <person name="San Lucas F."/>
            <person name="Warren J."/>
            <person name="Zhang J."/>
            <person name="Zhao Z."/>
            <person name="Zhou C."/>
            <person name="Zhu D."/>
            <person name="Lee S."/>
            <person name="Bess C."/>
            <person name="Blankenburg K."/>
            <person name="Forbes L."/>
            <person name="Fu Q."/>
            <person name="Gubbala S."/>
            <person name="Hirani K."/>
            <person name="Jayaseelan J.C."/>
            <person name="Lara F."/>
            <person name="Munidasa M."/>
            <person name="Palculict T."/>
            <person name="Patil S."/>
            <person name="Pu L.-L."/>
            <person name="Saada N."/>
            <person name="Tang L."/>
            <person name="Weissenberger G."/>
            <person name="Zhu Y."/>
            <person name="Hemphill L."/>
            <person name="Shang Y."/>
            <person name="Youmans B."/>
            <person name="Ayvaz T."/>
            <person name="Ross M."/>
            <person name="Santibanez J."/>
            <person name="Aqrawi P."/>
            <person name="Gross S."/>
            <person name="Joshi V."/>
            <person name="Fowler G."/>
            <person name="Nazareth L."/>
            <person name="Reid J."/>
            <person name="Worley K."/>
            <person name="Petrosino J."/>
            <person name="Highlander S."/>
            <person name="Gibbs R."/>
        </authorList>
    </citation>
    <scope>NUCLEOTIDE SEQUENCE [LARGE SCALE GENOMIC DNA]</scope>
    <source>
        <strain evidence="5 6">DSM 3986</strain>
    </source>
</reference>
<dbReference type="Proteomes" id="UP000003434">
    <property type="component" value="Unassembled WGS sequence"/>
</dbReference>
<keyword evidence="3" id="KW-0804">Transcription</keyword>
<dbReference type="Gene3D" id="1.20.120.530">
    <property type="entry name" value="GntR ligand-binding domain-like"/>
    <property type="match status" value="1"/>
</dbReference>
<keyword evidence="2" id="KW-0238">DNA-binding</keyword>
<evidence type="ECO:0000313" key="5">
    <source>
        <dbReference type="EMBL" id="EFU75379.1"/>
    </source>
</evidence>
<dbReference type="SUPFAM" id="SSF48008">
    <property type="entry name" value="GntR ligand-binding domain-like"/>
    <property type="match status" value="1"/>
</dbReference>
<dbReference type="GO" id="GO:0003700">
    <property type="term" value="F:DNA-binding transcription factor activity"/>
    <property type="evidence" value="ECO:0007669"/>
    <property type="project" value="InterPro"/>
</dbReference>
<evidence type="ECO:0000256" key="1">
    <source>
        <dbReference type="ARBA" id="ARBA00023015"/>
    </source>
</evidence>
<dbReference type="InterPro" id="IPR011711">
    <property type="entry name" value="GntR_C"/>
</dbReference>
<dbReference type="Gene3D" id="1.10.10.10">
    <property type="entry name" value="Winged helix-like DNA-binding domain superfamily/Winged helix DNA-binding domain"/>
    <property type="match status" value="1"/>
</dbReference>
<proteinExistence type="predicted"/>
<dbReference type="EMBL" id="AEPW01000106">
    <property type="protein sequence ID" value="EFU75379.1"/>
    <property type="molecule type" value="Genomic_DNA"/>
</dbReference>
<dbReference type="eggNOG" id="COG1802">
    <property type="taxonomic scope" value="Bacteria"/>
</dbReference>
<protein>
    <submittedName>
        <fullName evidence="5">Transcriptional regulator, GntR family</fullName>
    </submittedName>
</protein>
<dbReference type="Pfam" id="PF00392">
    <property type="entry name" value="GntR"/>
    <property type="match status" value="1"/>
</dbReference>
<sequence length="233" mass="27455">MKGKIMLDSNKTYSAEEVYKSILRRIIKLELEPGQLISENQMSIDYGVSRSVIRNAFAKLAQLKFIEVRPQRGTYVTQMDLNYISDLLMLRTAVEKEVIYEMFTKLDDSARVELVKKLDKNIKEEEKYINEKNYSHNFAILDSEFHKTMIDSVNRYALVVILGDIMLHISRWRNFDVEFADRVHELIEEHKNIADGIRNNDLSRTQECMAIHLETITDIYESAIKQYPKYFKK</sequence>